<accession>A0A5J4VKR4</accession>
<reference evidence="2 3" key="1">
    <citation type="submission" date="2019-03" db="EMBL/GenBank/DDBJ databases">
        <title>Single cell metagenomics reveals metabolic interactions within the superorganism composed of flagellate Streblomastix strix and complex community of Bacteroidetes bacteria on its surface.</title>
        <authorList>
            <person name="Treitli S.C."/>
            <person name="Kolisko M."/>
            <person name="Husnik F."/>
            <person name="Keeling P."/>
            <person name="Hampl V."/>
        </authorList>
    </citation>
    <scope>NUCLEOTIDE SEQUENCE [LARGE SCALE GENOMIC DNA]</scope>
    <source>
        <strain evidence="2">ST1C</strain>
    </source>
</reference>
<dbReference type="Proteomes" id="UP000324800">
    <property type="component" value="Unassembled WGS sequence"/>
</dbReference>
<feature type="non-terminal residue" evidence="2">
    <location>
        <position position="148"/>
    </location>
</feature>
<evidence type="ECO:0000313" key="3">
    <source>
        <dbReference type="Proteomes" id="UP000324800"/>
    </source>
</evidence>
<name>A0A5J4VKR4_9EUKA</name>
<feature type="region of interest" description="Disordered" evidence="1">
    <location>
        <begin position="1"/>
        <end position="34"/>
    </location>
</feature>
<organism evidence="2 3">
    <name type="scientific">Streblomastix strix</name>
    <dbReference type="NCBI Taxonomy" id="222440"/>
    <lineage>
        <taxon>Eukaryota</taxon>
        <taxon>Metamonada</taxon>
        <taxon>Preaxostyla</taxon>
        <taxon>Oxymonadida</taxon>
        <taxon>Streblomastigidae</taxon>
        <taxon>Streblomastix</taxon>
    </lineage>
</organism>
<evidence type="ECO:0008006" key="4">
    <source>
        <dbReference type="Google" id="ProtNLM"/>
    </source>
</evidence>
<dbReference type="Gene3D" id="3.30.160.60">
    <property type="entry name" value="Classic Zinc Finger"/>
    <property type="match status" value="1"/>
</dbReference>
<comment type="caution">
    <text evidence="2">The sequence shown here is derived from an EMBL/GenBank/DDBJ whole genome shotgun (WGS) entry which is preliminary data.</text>
</comment>
<proteinExistence type="predicted"/>
<evidence type="ECO:0000313" key="2">
    <source>
        <dbReference type="EMBL" id="KAA6383172.1"/>
    </source>
</evidence>
<dbReference type="EMBL" id="SNRW01006392">
    <property type="protein sequence ID" value="KAA6383172.1"/>
    <property type="molecule type" value="Genomic_DNA"/>
</dbReference>
<sequence length="148" mass="16783">MNKDHGTILGGHGGHTINQAGHHQPHPPNPQPKQQINNIHQILQQSNPLNSQPTVIQCDLCLKSFKIADTRTHLVDQHDRKTPVECEYCGQIIQLKHYKTHTLFHELETRQSRVILQTSAVFNLPMNAIDQSSFSQQCLNSAWHPIPP</sequence>
<evidence type="ECO:0000256" key="1">
    <source>
        <dbReference type="SAM" id="MobiDB-lite"/>
    </source>
</evidence>
<dbReference type="AlphaFoldDB" id="A0A5J4VKR4"/>
<gene>
    <name evidence="2" type="ORF">EZS28_021303</name>
</gene>
<protein>
    <recommendedName>
        <fullName evidence="4">C2H2-type domain-containing protein</fullName>
    </recommendedName>
</protein>